<protein>
    <submittedName>
        <fullName evidence="2">Uncharacterized protein</fullName>
    </submittedName>
</protein>
<gene>
    <name evidence="2" type="ORF">NW762_002029</name>
</gene>
<dbReference type="OrthoDB" id="5082452at2759"/>
<sequence>MGSSKPYVPTGSATVGKSSSSGCKSKCVRTIEEEDDNQYLAHKVKCQNRRIKVRHALESIKSLKRPSSSPTSVRAEPKKRSFNWALDTWHAPSAYHHHDMRKISPWLVHLRFLALDLPIQLQEEEDIKQWRNLPVSDELMESLGEKDKTISCPDLQKHGRRIIFSEMSDKEDYLTGRWLVVAYVWCDTKDRLSDFDWMSHISYDTAYLCTGKGKIETSPRFHMFHEVERRSGNLGIRQCWRNEEFDDDVTRRIRGIIDRELKPLLT</sequence>
<evidence type="ECO:0000256" key="1">
    <source>
        <dbReference type="SAM" id="MobiDB-lite"/>
    </source>
</evidence>
<reference evidence="2" key="1">
    <citation type="submission" date="2022-09" db="EMBL/GenBank/DDBJ databases">
        <title>Fusarium specimens isolated from Avocado Roots.</title>
        <authorList>
            <person name="Stajich J."/>
            <person name="Roper C."/>
            <person name="Heimlech-Rivalta G."/>
        </authorList>
    </citation>
    <scope>NUCLEOTIDE SEQUENCE</scope>
    <source>
        <strain evidence="2">CF00136</strain>
    </source>
</reference>
<evidence type="ECO:0000313" key="2">
    <source>
        <dbReference type="EMBL" id="KAJ4270350.1"/>
    </source>
</evidence>
<comment type="caution">
    <text evidence="2">The sequence shown here is derived from an EMBL/GenBank/DDBJ whole genome shotgun (WGS) entry which is preliminary data.</text>
</comment>
<organism evidence="2 3">
    <name type="scientific">Fusarium torreyae</name>
    <dbReference type="NCBI Taxonomy" id="1237075"/>
    <lineage>
        <taxon>Eukaryota</taxon>
        <taxon>Fungi</taxon>
        <taxon>Dikarya</taxon>
        <taxon>Ascomycota</taxon>
        <taxon>Pezizomycotina</taxon>
        <taxon>Sordariomycetes</taxon>
        <taxon>Hypocreomycetidae</taxon>
        <taxon>Hypocreales</taxon>
        <taxon>Nectriaceae</taxon>
        <taxon>Fusarium</taxon>
    </lineage>
</organism>
<evidence type="ECO:0000313" key="3">
    <source>
        <dbReference type="Proteomes" id="UP001152049"/>
    </source>
</evidence>
<dbReference type="EMBL" id="JAOQAZ010000002">
    <property type="protein sequence ID" value="KAJ4270350.1"/>
    <property type="molecule type" value="Genomic_DNA"/>
</dbReference>
<feature type="region of interest" description="Disordered" evidence="1">
    <location>
        <begin position="1"/>
        <end position="23"/>
    </location>
</feature>
<dbReference type="AlphaFoldDB" id="A0A9W8VP03"/>
<name>A0A9W8VP03_9HYPO</name>
<accession>A0A9W8VP03</accession>
<dbReference type="Proteomes" id="UP001152049">
    <property type="component" value="Unassembled WGS sequence"/>
</dbReference>
<proteinExistence type="predicted"/>
<keyword evidence="3" id="KW-1185">Reference proteome</keyword>